<name>A0A6J5NPE8_9CAUD</name>
<dbReference type="EMBL" id="LR796687">
    <property type="protein sequence ID" value="CAB4159636.1"/>
    <property type="molecule type" value="Genomic_DNA"/>
</dbReference>
<gene>
    <name evidence="1" type="ORF">UFOVP715_57</name>
</gene>
<sequence length="69" mass="7917">MRYRNEPIIVQIVKLDMPLVEVGGKRFDTLREDFYDNAVNLVNNARQPTPIFSPYDIALSGGEPYSVWS</sequence>
<proteinExistence type="predicted"/>
<evidence type="ECO:0000313" key="1">
    <source>
        <dbReference type="EMBL" id="CAB4159636.1"/>
    </source>
</evidence>
<reference evidence="1" key="1">
    <citation type="submission" date="2020-04" db="EMBL/GenBank/DDBJ databases">
        <authorList>
            <person name="Chiriac C."/>
            <person name="Salcher M."/>
            <person name="Ghai R."/>
            <person name="Kavagutti S V."/>
        </authorList>
    </citation>
    <scope>NUCLEOTIDE SEQUENCE</scope>
</reference>
<protein>
    <submittedName>
        <fullName evidence="1">Uncharacterized protein</fullName>
    </submittedName>
</protein>
<organism evidence="1">
    <name type="scientific">uncultured Caudovirales phage</name>
    <dbReference type="NCBI Taxonomy" id="2100421"/>
    <lineage>
        <taxon>Viruses</taxon>
        <taxon>Duplodnaviria</taxon>
        <taxon>Heunggongvirae</taxon>
        <taxon>Uroviricota</taxon>
        <taxon>Caudoviricetes</taxon>
        <taxon>Peduoviridae</taxon>
        <taxon>Maltschvirus</taxon>
        <taxon>Maltschvirus maltsch</taxon>
    </lineage>
</organism>
<accession>A0A6J5NPE8</accession>